<dbReference type="OrthoDB" id="9788621at2"/>
<accession>A0A1H7FQ10</accession>
<dbReference type="Proteomes" id="UP000199664">
    <property type="component" value="Unassembled WGS sequence"/>
</dbReference>
<dbReference type="EMBL" id="FOAN01000001">
    <property type="protein sequence ID" value="SEK27307.1"/>
    <property type="molecule type" value="Genomic_DNA"/>
</dbReference>
<proteinExistence type="predicted"/>
<dbReference type="RefSeq" id="WP_091828613.1">
    <property type="nucleotide sequence ID" value="NZ_FOAN01000001.1"/>
</dbReference>
<keyword evidence="3" id="KW-1185">Reference proteome</keyword>
<gene>
    <name evidence="2" type="ORF">SAMN04515666_101104</name>
</gene>
<protein>
    <recommendedName>
        <fullName evidence="1">Protein NO VEIN C-terminal domain-containing protein</fullName>
    </recommendedName>
</protein>
<feature type="domain" description="Protein NO VEIN C-terminal" evidence="1">
    <location>
        <begin position="164"/>
        <end position="261"/>
    </location>
</feature>
<reference evidence="3" key="1">
    <citation type="submission" date="2016-10" db="EMBL/GenBank/DDBJ databases">
        <authorList>
            <person name="Varghese N."/>
            <person name="Submissions S."/>
        </authorList>
    </citation>
    <scope>NUCLEOTIDE SEQUENCE [LARGE SCALE GENOMIC DNA]</scope>
    <source>
        <strain evidence="3">LMG 26383,CCUG 61248,R- 45681</strain>
    </source>
</reference>
<dbReference type="Pfam" id="PF13020">
    <property type="entry name" value="NOV_C"/>
    <property type="match status" value="1"/>
</dbReference>
<name>A0A1H7FQ10_9HYPH</name>
<evidence type="ECO:0000259" key="1">
    <source>
        <dbReference type="Pfam" id="PF13020"/>
    </source>
</evidence>
<evidence type="ECO:0000313" key="2">
    <source>
        <dbReference type="EMBL" id="SEK27307.1"/>
    </source>
</evidence>
<sequence length="282" mass="31919">MPGESWSDYENDLTVVTYFEMLSAELRREPYVKSQARDALVPLLKGRSAKAVEYKFQNISAVLLLLGEPWIDGYKPATRFQNSLVDAVLRWFDAHPLWTTQQLERTARTLARNEFRDEASLWIGPPPTFSNSLSLIEPALVELVARKFDVAARDARNRALGEAGEGLVLAHERNTLRAAGQETLAARVRWVSREDGDGAGFDIASFEADGRSRLIEVKTTNGWERTPFHITRTEIAAADSHRDNWHLVRLWNFARSPRAFSIRPPLDVHVQLTPTTFLASLH</sequence>
<dbReference type="AlphaFoldDB" id="A0A1H7FQ10"/>
<dbReference type="InterPro" id="IPR024975">
    <property type="entry name" value="NOV_C"/>
</dbReference>
<evidence type="ECO:0000313" key="3">
    <source>
        <dbReference type="Proteomes" id="UP000199664"/>
    </source>
</evidence>
<organism evidence="2 3">
    <name type="scientific">Bosea lupini</name>
    <dbReference type="NCBI Taxonomy" id="1036779"/>
    <lineage>
        <taxon>Bacteria</taxon>
        <taxon>Pseudomonadati</taxon>
        <taxon>Pseudomonadota</taxon>
        <taxon>Alphaproteobacteria</taxon>
        <taxon>Hyphomicrobiales</taxon>
        <taxon>Boseaceae</taxon>
        <taxon>Bosea</taxon>
    </lineage>
</organism>